<protein>
    <recommendedName>
        <fullName evidence="5">D-aminoacyl-tRNA deacylase</fullName>
        <shortName evidence="5">DTD</shortName>
        <ecNumber evidence="5">3.1.1.96</ecNumber>
    </recommendedName>
    <alternativeName>
        <fullName evidence="5">Gly-tRNA(Ala) deacylase</fullName>
        <ecNumber evidence="5">3.1.1.-</ecNumber>
    </alternativeName>
</protein>
<dbReference type="InterPro" id="IPR003732">
    <property type="entry name" value="Daa-tRNA_deacyls_DTD"/>
</dbReference>
<dbReference type="GeneID" id="86899483"/>
<dbReference type="CDD" id="cd00563">
    <property type="entry name" value="Dtyr_deacylase"/>
    <property type="match status" value="1"/>
</dbReference>
<evidence type="ECO:0000313" key="7">
    <source>
        <dbReference type="Proteomes" id="UP000051992"/>
    </source>
</evidence>
<comment type="catalytic activity">
    <reaction evidence="5">
        <text>a D-aminoacyl-tRNA + H2O = a tRNA + a D-alpha-amino acid + H(+)</text>
        <dbReference type="Rhea" id="RHEA:13953"/>
        <dbReference type="Rhea" id="RHEA-COMP:10123"/>
        <dbReference type="Rhea" id="RHEA-COMP:10124"/>
        <dbReference type="ChEBI" id="CHEBI:15377"/>
        <dbReference type="ChEBI" id="CHEBI:15378"/>
        <dbReference type="ChEBI" id="CHEBI:59871"/>
        <dbReference type="ChEBI" id="CHEBI:78442"/>
        <dbReference type="ChEBI" id="CHEBI:79333"/>
        <dbReference type="EC" id="3.1.1.96"/>
    </reaction>
</comment>
<dbReference type="GO" id="GO:0019478">
    <property type="term" value="P:D-amino acid catabolic process"/>
    <property type="evidence" value="ECO:0007669"/>
    <property type="project" value="UniProtKB-UniRule"/>
</dbReference>
<dbReference type="PANTHER" id="PTHR10472:SF5">
    <property type="entry name" value="D-AMINOACYL-TRNA DEACYLASE 1"/>
    <property type="match status" value="1"/>
</dbReference>
<keyword evidence="4 5" id="KW-0694">RNA-binding</keyword>
<comment type="domain">
    <text evidence="5">A Gly-cisPro motif from one monomer fits into the active site of the other monomer to allow specific chiral rejection of L-amino acids.</text>
</comment>
<gene>
    <name evidence="5" type="primary">dtd</name>
    <name evidence="6" type="ORF">IV50_GL000345</name>
</gene>
<dbReference type="GO" id="GO:0106026">
    <property type="term" value="F:Gly-tRNA(Ala) deacylase activity"/>
    <property type="evidence" value="ECO:0007669"/>
    <property type="project" value="UniProtKB-UniRule"/>
</dbReference>
<evidence type="ECO:0000256" key="1">
    <source>
        <dbReference type="ARBA" id="ARBA00009673"/>
    </source>
</evidence>
<dbReference type="GO" id="GO:0000049">
    <property type="term" value="F:tRNA binding"/>
    <property type="evidence" value="ECO:0007669"/>
    <property type="project" value="UniProtKB-UniRule"/>
</dbReference>
<dbReference type="GO" id="GO:0005737">
    <property type="term" value="C:cytoplasm"/>
    <property type="evidence" value="ECO:0007669"/>
    <property type="project" value="UniProtKB-SubCell"/>
</dbReference>
<feature type="short sequence motif" description="Gly-cisPro motif, important for rejection of L-amino acids" evidence="5">
    <location>
        <begin position="137"/>
        <end position="138"/>
    </location>
</feature>
<dbReference type="AlphaFoldDB" id="A0A0R2H2B4"/>
<comment type="subcellular location">
    <subcellularLocation>
        <location evidence="5">Cytoplasm</location>
    </subcellularLocation>
</comment>
<dbReference type="PANTHER" id="PTHR10472">
    <property type="entry name" value="D-TYROSYL-TRNA TYR DEACYLASE"/>
    <property type="match status" value="1"/>
</dbReference>
<keyword evidence="2 5" id="KW-0963">Cytoplasm</keyword>
<proteinExistence type="inferred from homology"/>
<dbReference type="GO" id="GO:0043908">
    <property type="term" value="F:Ser(Gly)-tRNA(Ala) hydrolase activity"/>
    <property type="evidence" value="ECO:0007669"/>
    <property type="project" value="UniProtKB-UniRule"/>
</dbReference>
<dbReference type="Proteomes" id="UP000051992">
    <property type="component" value="Unassembled WGS sequence"/>
</dbReference>
<accession>A0A0R2H2B4</accession>
<dbReference type="InterPro" id="IPR023509">
    <property type="entry name" value="DTD-like_sf"/>
</dbReference>
<dbReference type="HAMAP" id="MF_00518">
    <property type="entry name" value="Deacylase_Dtd"/>
    <property type="match status" value="1"/>
</dbReference>
<comment type="caution">
    <text evidence="6">The sequence shown here is derived from an EMBL/GenBank/DDBJ whole genome shotgun (WGS) entry which is preliminary data.</text>
</comment>
<dbReference type="FunFam" id="3.50.80.10:FF:000001">
    <property type="entry name" value="D-aminoacyl-tRNA deacylase"/>
    <property type="match status" value="1"/>
</dbReference>
<keyword evidence="3 5" id="KW-0820">tRNA-binding</keyword>
<dbReference type="RefSeq" id="WP_057744153.1">
    <property type="nucleotide sequence ID" value="NZ_BJLU01000003.1"/>
</dbReference>
<dbReference type="SUPFAM" id="SSF69500">
    <property type="entry name" value="DTD-like"/>
    <property type="match status" value="1"/>
</dbReference>
<dbReference type="EC" id="3.1.1.-" evidence="5"/>
<keyword evidence="5" id="KW-0378">Hydrolase</keyword>
<reference evidence="6 7" key="1">
    <citation type="journal article" date="2015" name="Genome Announc.">
        <title>Expanding the biotechnology potential of lactobacilli through comparative genomics of 213 strains and associated genera.</title>
        <authorList>
            <person name="Sun Z."/>
            <person name="Harris H.M."/>
            <person name="McCann A."/>
            <person name="Guo C."/>
            <person name="Argimon S."/>
            <person name="Zhang W."/>
            <person name="Yang X."/>
            <person name="Jeffery I.B."/>
            <person name="Cooney J.C."/>
            <person name="Kagawa T.F."/>
            <person name="Liu W."/>
            <person name="Song Y."/>
            <person name="Salvetti E."/>
            <person name="Wrobel A."/>
            <person name="Rasinkangas P."/>
            <person name="Parkhill J."/>
            <person name="Rea M.C."/>
            <person name="O'Sullivan O."/>
            <person name="Ritari J."/>
            <person name="Douillard F.P."/>
            <person name="Paul Ross R."/>
            <person name="Yang R."/>
            <person name="Briner A.E."/>
            <person name="Felis G.E."/>
            <person name="de Vos W.M."/>
            <person name="Barrangou R."/>
            <person name="Klaenhammer T.R."/>
            <person name="Caufield P.W."/>
            <person name="Cui Y."/>
            <person name="Zhang H."/>
            <person name="O'Toole P.W."/>
        </authorList>
    </citation>
    <scope>NUCLEOTIDE SEQUENCE [LARGE SCALE GENOMIC DNA]</scope>
    <source>
        <strain evidence="6 7">DSM 20410</strain>
    </source>
</reference>
<comment type="catalytic activity">
    <reaction evidence="5">
        <text>glycyl-tRNA(Ala) + H2O = tRNA(Ala) + glycine + H(+)</text>
        <dbReference type="Rhea" id="RHEA:53744"/>
        <dbReference type="Rhea" id="RHEA-COMP:9657"/>
        <dbReference type="Rhea" id="RHEA-COMP:13640"/>
        <dbReference type="ChEBI" id="CHEBI:15377"/>
        <dbReference type="ChEBI" id="CHEBI:15378"/>
        <dbReference type="ChEBI" id="CHEBI:57305"/>
        <dbReference type="ChEBI" id="CHEBI:78442"/>
        <dbReference type="ChEBI" id="CHEBI:78522"/>
    </reaction>
</comment>
<evidence type="ECO:0000313" key="6">
    <source>
        <dbReference type="EMBL" id="KRN47075.1"/>
    </source>
</evidence>
<dbReference type="EC" id="3.1.1.96" evidence="5"/>
<dbReference type="Pfam" id="PF02580">
    <property type="entry name" value="Tyr_Deacylase"/>
    <property type="match status" value="1"/>
</dbReference>
<dbReference type="PATRIC" id="fig|1629.5.peg.348"/>
<name>A0A0R2H2B4_WEIVI</name>
<comment type="similarity">
    <text evidence="1 5">Belongs to the DTD family.</text>
</comment>
<dbReference type="EMBL" id="JQBM01000001">
    <property type="protein sequence ID" value="KRN47075.1"/>
    <property type="molecule type" value="Genomic_DNA"/>
</dbReference>
<keyword evidence="7" id="KW-1185">Reference proteome</keyword>
<evidence type="ECO:0000256" key="4">
    <source>
        <dbReference type="ARBA" id="ARBA00022884"/>
    </source>
</evidence>
<dbReference type="Gene3D" id="3.50.80.10">
    <property type="entry name" value="D-tyrosyl-tRNA(Tyr) deacylase"/>
    <property type="match status" value="1"/>
</dbReference>
<evidence type="ECO:0000256" key="2">
    <source>
        <dbReference type="ARBA" id="ARBA00022490"/>
    </source>
</evidence>
<dbReference type="GO" id="GO:0051500">
    <property type="term" value="F:D-tyrosyl-tRNA(Tyr) deacylase activity"/>
    <property type="evidence" value="ECO:0007669"/>
    <property type="project" value="TreeGrafter"/>
</dbReference>
<dbReference type="OrthoDB" id="9801395at2"/>
<comment type="function">
    <text evidence="5">An aminoacyl-tRNA editing enzyme that deacylates mischarged D-aminoacyl-tRNAs. Also deacylates mischarged glycyl-tRNA(Ala), protecting cells against glycine mischarging by AlaRS. Acts via tRNA-based rather than protein-based catalysis; rejects L-amino acids rather than detecting D-amino acids in the active site. By recycling D-aminoacyl-tRNA to D-amino acids and free tRNA molecules, this enzyme counteracts the toxicity associated with the formation of D-aminoacyl-tRNA entities in vivo and helps enforce protein L-homochirality.</text>
</comment>
<sequence>MKVVLQRVKSAEVQVDDVSVGQIAQGYLLLVGIQDADTVAEIDYLVRKIVNLRVFEDSSRKMNLNIKDVSGAILSVSQFTLYAQTKKGNRPNFMHAGKPEYAKEMYNLFNDKLREAGLLVECGIFGADMQVNLINDGPVTIIFDTDSNY</sequence>
<dbReference type="NCBIfam" id="TIGR00256">
    <property type="entry name" value="D-aminoacyl-tRNA deacylase"/>
    <property type="match status" value="1"/>
</dbReference>
<comment type="subunit">
    <text evidence="5">Homodimer.</text>
</comment>
<evidence type="ECO:0000256" key="3">
    <source>
        <dbReference type="ARBA" id="ARBA00022555"/>
    </source>
</evidence>
<evidence type="ECO:0000256" key="5">
    <source>
        <dbReference type="HAMAP-Rule" id="MF_00518"/>
    </source>
</evidence>
<organism evidence="6 7">
    <name type="scientific">Weissella viridescens</name>
    <name type="common">Lactobacillus viridescens</name>
    <dbReference type="NCBI Taxonomy" id="1629"/>
    <lineage>
        <taxon>Bacteria</taxon>
        <taxon>Bacillati</taxon>
        <taxon>Bacillota</taxon>
        <taxon>Bacilli</taxon>
        <taxon>Lactobacillales</taxon>
        <taxon>Lactobacillaceae</taxon>
        <taxon>Weissella</taxon>
    </lineage>
</organism>